<sequence length="79" mass="9288">MSESLGKITLDLKDWNRQVYGNLFAKKKDLFKRIANIQKLRDFSGSHHLDQVDLSLRQELEDVLHHEELLWKQKANVTG</sequence>
<dbReference type="Proteomes" id="UP001358586">
    <property type="component" value="Chromosome 13"/>
</dbReference>
<comment type="caution">
    <text evidence="1">The sequence shown here is derived from an EMBL/GenBank/DDBJ whole genome shotgun (WGS) entry which is preliminary data.</text>
</comment>
<accession>A0ABR0MHY6</accession>
<protein>
    <submittedName>
        <fullName evidence="1">Uncharacterized protein</fullName>
    </submittedName>
</protein>
<name>A0ABR0MHY6_GOSAR</name>
<gene>
    <name evidence="1" type="ORF">PVK06_049198</name>
</gene>
<reference evidence="1 2" key="1">
    <citation type="submission" date="2023-03" db="EMBL/GenBank/DDBJ databases">
        <title>WGS of Gossypium arboreum.</title>
        <authorList>
            <person name="Yu D."/>
        </authorList>
    </citation>
    <scope>NUCLEOTIDE SEQUENCE [LARGE SCALE GENOMIC DNA]</scope>
    <source>
        <tissue evidence="1">Leaf</tissue>
    </source>
</reference>
<proteinExistence type="predicted"/>
<evidence type="ECO:0000313" key="2">
    <source>
        <dbReference type="Proteomes" id="UP001358586"/>
    </source>
</evidence>
<keyword evidence="2" id="KW-1185">Reference proteome</keyword>
<evidence type="ECO:0000313" key="1">
    <source>
        <dbReference type="EMBL" id="KAK5772896.1"/>
    </source>
</evidence>
<dbReference type="EMBL" id="JARKNE010000013">
    <property type="protein sequence ID" value="KAK5772896.1"/>
    <property type="molecule type" value="Genomic_DNA"/>
</dbReference>
<organism evidence="1 2">
    <name type="scientific">Gossypium arboreum</name>
    <name type="common">Tree cotton</name>
    <name type="synonym">Gossypium nanking</name>
    <dbReference type="NCBI Taxonomy" id="29729"/>
    <lineage>
        <taxon>Eukaryota</taxon>
        <taxon>Viridiplantae</taxon>
        <taxon>Streptophyta</taxon>
        <taxon>Embryophyta</taxon>
        <taxon>Tracheophyta</taxon>
        <taxon>Spermatophyta</taxon>
        <taxon>Magnoliopsida</taxon>
        <taxon>eudicotyledons</taxon>
        <taxon>Gunneridae</taxon>
        <taxon>Pentapetalae</taxon>
        <taxon>rosids</taxon>
        <taxon>malvids</taxon>
        <taxon>Malvales</taxon>
        <taxon>Malvaceae</taxon>
        <taxon>Malvoideae</taxon>
        <taxon>Gossypium</taxon>
    </lineage>
</organism>